<keyword evidence="2" id="KW-1185">Reference proteome</keyword>
<accession>A0A8A0RRG8</accession>
<name>A0A8A0RRG8_9FIRM</name>
<proteinExistence type="predicted"/>
<dbReference type="RefSeq" id="WP_206707457.1">
    <property type="nucleotide sequence ID" value="NZ_CP059066.1"/>
</dbReference>
<dbReference type="KEGG" id="kme:H0A61_02539"/>
<dbReference type="EMBL" id="CP059066">
    <property type="protein sequence ID" value="QSQ10140.1"/>
    <property type="molecule type" value="Genomic_DNA"/>
</dbReference>
<evidence type="ECO:0000313" key="1">
    <source>
        <dbReference type="EMBL" id="QSQ10140.1"/>
    </source>
</evidence>
<dbReference type="AlphaFoldDB" id="A0A8A0RRG8"/>
<dbReference type="Proteomes" id="UP000662904">
    <property type="component" value="Chromosome"/>
</dbReference>
<sequence>MLPLNFHKTFIPERRLIAALLEYAALGKEGSLQEISEDTGIPTGKSTGKMPAILDYCRGMGLIVVRPGSQKQHKKPVLTSFGEAVYLHDKYLGETLTQWLVHMHLCRGDIGAKVWHEVFARGRNILGASFSTQQLEDYLVSYFGRGKNRTGPLLSAYFDDAALGRAKVLAIEGDFVTRNKAPILASWAVPYSAYILSLLEAFFPKETQITLTDFSEKTLWFDVCLWQEVDIQTTFSFVETKGFITIDRQIRPWLIEKKARAQEIWLRIFDEIA</sequence>
<organism evidence="1 2">
    <name type="scientific">Koleobacter methoxysyntrophicus</name>
    <dbReference type="NCBI Taxonomy" id="2751313"/>
    <lineage>
        <taxon>Bacteria</taxon>
        <taxon>Bacillati</taxon>
        <taxon>Bacillota</taxon>
        <taxon>Clostridia</taxon>
        <taxon>Koleobacterales</taxon>
        <taxon>Koleobacteraceae</taxon>
        <taxon>Koleobacter</taxon>
    </lineage>
</organism>
<protein>
    <recommendedName>
        <fullName evidence="3">DUF4007 domain-containing protein</fullName>
    </recommendedName>
</protein>
<evidence type="ECO:0000313" key="2">
    <source>
        <dbReference type="Proteomes" id="UP000662904"/>
    </source>
</evidence>
<reference evidence="1" key="1">
    <citation type="submission" date="2020-07" db="EMBL/GenBank/DDBJ databases">
        <title>Koleobacter methoxysyntrophicus gen. nov., sp. nov., a novel anaerobic bacterium isolated from deep subsurface oil field and proposal of Koleobacterales ord. nov. in the phylum Firmicutes.</title>
        <authorList>
            <person name="Sakamoto S."/>
            <person name="Tamaki H."/>
        </authorList>
    </citation>
    <scope>NUCLEOTIDE SEQUENCE</scope>
    <source>
        <strain evidence="1">NRmbB1</strain>
    </source>
</reference>
<evidence type="ECO:0008006" key="3">
    <source>
        <dbReference type="Google" id="ProtNLM"/>
    </source>
</evidence>
<gene>
    <name evidence="1" type="ORF">H0A61_02539</name>
</gene>